<evidence type="ECO:0000313" key="3">
    <source>
        <dbReference type="Proteomes" id="UP000250079"/>
    </source>
</evidence>
<dbReference type="AlphaFoldDB" id="A0A2Z2NZ86"/>
<dbReference type="Gene3D" id="3.30.450.20">
    <property type="entry name" value="PAS domain"/>
    <property type="match status" value="1"/>
</dbReference>
<dbReference type="RefSeq" id="WP_088921362.1">
    <property type="nucleotide sequence ID" value="NZ_CP018632.1"/>
</dbReference>
<dbReference type="InterPro" id="IPR000014">
    <property type="entry name" value="PAS"/>
</dbReference>
<sequence length="176" mass="20019">MDRNVVLTGNEKCLDQDDIIVSKTDTSGKLTYGNRTFFSFAGLSESECMGKQHNIIRHPEMPRCVFELLWRALKNGEELFTYINNLSSNGDNYWVLAHVTPSTNSSGQTIGYHSNRRAPNRESLNSHIIPLYNELLKVERSHSSPREALSESSKRIDSILQDKKMGFNEFMFSLGV</sequence>
<evidence type="ECO:0000259" key="1">
    <source>
        <dbReference type="PROSITE" id="PS50112"/>
    </source>
</evidence>
<name>A0A2Z2NZ86_9GAMM</name>
<protein>
    <submittedName>
        <fullName evidence="2">Aerotaxis receptor</fullName>
    </submittedName>
</protein>
<dbReference type="CDD" id="cd00130">
    <property type="entry name" value="PAS"/>
    <property type="match status" value="1"/>
</dbReference>
<evidence type="ECO:0000313" key="2">
    <source>
        <dbReference type="EMBL" id="ASJ76603.1"/>
    </source>
</evidence>
<accession>A0A2Z2NZ86</accession>
<dbReference type="KEGG" id="gai:IMCC3135_32790"/>
<dbReference type="Pfam" id="PF08447">
    <property type="entry name" value="PAS_3"/>
    <property type="match status" value="1"/>
</dbReference>
<keyword evidence="2" id="KW-0675">Receptor</keyword>
<gene>
    <name evidence="2" type="primary">aer</name>
    <name evidence="2" type="ORF">IMCC3135_32790</name>
</gene>
<organism evidence="2 3">
    <name type="scientific">Granulosicoccus antarcticus IMCC3135</name>
    <dbReference type="NCBI Taxonomy" id="1192854"/>
    <lineage>
        <taxon>Bacteria</taxon>
        <taxon>Pseudomonadati</taxon>
        <taxon>Pseudomonadota</taxon>
        <taxon>Gammaproteobacteria</taxon>
        <taxon>Chromatiales</taxon>
        <taxon>Granulosicoccaceae</taxon>
        <taxon>Granulosicoccus</taxon>
    </lineage>
</organism>
<proteinExistence type="predicted"/>
<dbReference type="OrthoDB" id="9781845at2"/>
<dbReference type="InterPro" id="IPR035965">
    <property type="entry name" value="PAS-like_dom_sf"/>
</dbReference>
<dbReference type="PROSITE" id="PS50112">
    <property type="entry name" value="PAS"/>
    <property type="match status" value="1"/>
</dbReference>
<dbReference type="NCBIfam" id="TIGR00229">
    <property type="entry name" value="sensory_box"/>
    <property type="match status" value="1"/>
</dbReference>
<reference evidence="2 3" key="1">
    <citation type="submission" date="2016-12" db="EMBL/GenBank/DDBJ databases">
        <authorList>
            <person name="Song W.-J."/>
            <person name="Kurnit D.M."/>
        </authorList>
    </citation>
    <scope>NUCLEOTIDE SEQUENCE [LARGE SCALE GENOMIC DNA]</scope>
    <source>
        <strain evidence="2 3">IMCC3135</strain>
    </source>
</reference>
<dbReference type="InterPro" id="IPR013655">
    <property type="entry name" value="PAS_fold_3"/>
</dbReference>
<keyword evidence="3" id="KW-1185">Reference proteome</keyword>
<feature type="domain" description="PAS" evidence="1">
    <location>
        <begin position="25"/>
        <end position="76"/>
    </location>
</feature>
<dbReference type="EMBL" id="CP018632">
    <property type="protein sequence ID" value="ASJ76603.1"/>
    <property type="molecule type" value="Genomic_DNA"/>
</dbReference>
<dbReference type="SUPFAM" id="SSF55785">
    <property type="entry name" value="PYP-like sensor domain (PAS domain)"/>
    <property type="match status" value="1"/>
</dbReference>
<dbReference type="Proteomes" id="UP000250079">
    <property type="component" value="Chromosome"/>
</dbReference>